<keyword evidence="8" id="KW-1185">Reference proteome</keyword>
<dbReference type="STRING" id="1121939.L861_11285"/>
<organism evidence="7 8">
    <name type="scientific">Litchfieldella anticariensis (strain DSM 16096 / CECT 5854 / CIP 108499 / LMG 22089 / FP35)</name>
    <name type="common">Halomonas anticariensis</name>
    <dbReference type="NCBI Taxonomy" id="1121939"/>
    <lineage>
        <taxon>Bacteria</taxon>
        <taxon>Pseudomonadati</taxon>
        <taxon>Pseudomonadota</taxon>
        <taxon>Gammaproteobacteria</taxon>
        <taxon>Oceanospirillales</taxon>
        <taxon>Halomonadaceae</taxon>
        <taxon>Litchfieldella</taxon>
    </lineage>
</organism>
<accession>S2KGS7</accession>
<reference evidence="7 8" key="1">
    <citation type="journal article" date="2013" name="Genome Announc.">
        <title>Draft genome sequence of the moderately halophilic gammaproteobacterium Halomonas anticariensis FP35.</title>
        <authorList>
            <person name="Tahrioui A."/>
            <person name="Quesada E."/>
            <person name="Llamas I."/>
        </authorList>
    </citation>
    <scope>NUCLEOTIDE SEQUENCE [LARGE SCALE GENOMIC DNA]</scope>
    <source>
        <strain evidence="8">DSM 16096 / CECT 5854 / LMG 22089 / FP35</strain>
    </source>
</reference>
<dbReference type="eggNOG" id="COG3258">
    <property type="taxonomic scope" value="Bacteria"/>
</dbReference>
<gene>
    <name evidence="7" type="ORF">L861_11285</name>
</gene>
<protein>
    <recommendedName>
        <fullName evidence="6">Cytochrome c domain-containing protein</fullName>
    </recommendedName>
</protein>
<evidence type="ECO:0000256" key="2">
    <source>
        <dbReference type="ARBA" id="ARBA00022723"/>
    </source>
</evidence>
<dbReference type="InterPro" id="IPR009056">
    <property type="entry name" value="Cyt_c-like_dom"/>
</dbReference>
<feature type="chain" id="PRO_5004498493" description="Cytochrome c domain-containing protein" evidence="5">
    <location>
        <begin position="38"/>
        <end position="259"/>
    </location>
</feature>
<dbReference type="Pfam" id="PF21342">
    <property type="entry name" value="SoxA-TsdA_cyt-c"/>
    <property type="match status" value="1"/>
</dbReference>
<evidence type="ECO:0000256" key="5">
    <source>
        <dbReference type="SAM" id="SignalP"/>
    </source>
</evidence>
<evidence type="ECO:0000313" key="7">
    <source>
        <dbReference type="EMBL" id="EPC01150.1"/>
    </source>
</evidence>
<keyword evidence="2 4" id="KW-0479">Metal-binding</keyword>
<evidence type="ECO:0000256" key="3">
    <source>
        <dbReference type="ARBA" id="ARBA00023004"/>
    </source>
</evidence>
<dbReference type="RefSeq" id="WP_016417840.1">
    <property type="nucleotide sequence ID" value="NZ_KE332392.1"/>
</dbReference>
<dbReference type="GO" id="GO:0009055">
    <property type="term" value="F:electron transfer activity"/>
    <property type="evidence" value="ECO:0007669"/>
    <property type="project" value="InterPro"/>
</dbReference>
<dbReference type="GO" id="GO:0020037">
    <property type="term" value="F:heme binding"/>
    <property type="evidence" value="ECO:0007669"/>
    <property type="project" value="InterPro"/>
</dbReference>
<dbReference type="SUPFAM" id="SSF46626">
    <property type="entry name" value="Cytochrome c"/>
    <property type="match status" value="1"/>
</dbReference>
<comment type="caution">
    <text evidence="7">The sequence shown here is derived from an EMBL/GenBank/DDBJ whole genome shotgun (WGS) entry which is preliminary data.</text>
</comment>
<dbReference type="EMBL" id="ASTJ01000036">
    <property type="protein sequence ID" value="EPC01150.1"/>
    <property type="molecule type" value="Genomic_DNA"/>
</dbReference>
<dbReference type="Gene3D" id="1.10.760.10">
    <property type="entry name" value="Cytochrome c-like domain"/>
    <property type="match status" value="1"/>
</dbReference>
<dbReference type="PATRIC" id="fig|1121939.11.peg.3321"/>
<sequence length="259" mass="26593">MKFKKRFPFSCTSKTACTLAGALLAISMGGVALQSVAASGETNPCAGGNPCAVMQTCGANPCAEKNPCAGANPCAEKNPCAIKQKCGACSPCGTNPCAEKNPCAGANPCAGKNPCAASGCGACNPCEASSKNPCAVKRPDGYSPRYSESEGNAEALIAQGKDLFQDTSLSTNGMSCSSCHGADGNQGYQATFGQAYPHQVAMGQNMYGMEQVHADEMVQICMLTPMAADTLAWDSDELAALSAYVVELQRREAGESHSL</sequence>
<evidence type="ECO:0000313" key="8">
    <source>
        <dbReference type="Proteomes" id="UP000014463"/>
    </source>
</evidence>
<evidence type="ECO:0000256" key="4">
    <source>
        <dbReference type="PROSITE-ProRule" id="PRU00433"/>
    </source>
</evidence>
<dbReference type="OrthoDB" id="9805202at2"/>
<keyword evidence="3 4" id="KW-0408">Iron</keyword>
<dbReference type="eggNOG" id="COG0526">
    <property type="taxonomic scope" value="Bacteria"/>
</dbReference>
<feature type="signal peptide" evidence="5">
    <location>
        <begin position="1"/>
        <end position="37"/>
    </location>
</feature>
<evidence type="ECO:0000256" key="1">
    <source>
        <dbReference type="ARBA" id="ARBA00022617"/>
    </source>
</evidence>
<name>S2KGS7_LITA3</name>
<keyword evidence="1 4" id="KW-0349">Heme</keyword>
<proteinExistence type="predicted"/>
<dbReference type="InterPro" id="IPR036909">
    <property type="entry name" value="Cyt_c-like_dom_sf"/>
</dbReference>
<evidence type="ECO:0000259" key="6">
    <source>
        <dbReference type="PROSITE" id="PS51007"/>
    </source>
</evidence>
<dbReference type="Proteomes" id="UP000014463">
    <property type="component" value="Unassembled WGS sequence"/>
</dbReference>
<keyword evidence="5" id="KW-0732">Signal</keyword>
<feature type="domain" description="Cytochrome c" evidence="6">
    <location>
        <begin position="155"/>
        <end position="249"/>
    </location>
</feature>
<dbReference type="GO" id="GO:0046872">
    <property type="term" value="F:metal ion binding"/>
    <property type="evidence" value="ECO:0007669"/>
    <property type="project" value="UniProtKB-KW"/>
</dbReference>
<dbReference type="AlphaFoldDB" id="S2KGS7"/>
<dbReference type="PROSITE" id="PS51007">
    <property type="entry name" value="CYTC"/>
    <property type="match status" value="1"/>
</dbReference>